<dbReference type="AlphaFoldDB" id="A0A1A0QXR0"/>
<evidence type="ECO:0008006" key="3">
    <source>
        <dbReference type="Google" id="ProtNLM"/>
    </source>
</evidence>
<dbReference type="EMBL" id="LZSO01000034">
    <property type="protein sequence ID" value="OBB26309.1"/>
    <property type="molecule type" value="Genomic_DNA"/>
</dbReference>
<proteinExistence type="predicted"/>
<sequence length="100" mass="11034">MTFDWKNARYLNVEATASRMACAADLPAALRSATLGELAFIEKQAALWASLDNRTGMVAVGKALALLVDSETARREWEHAAMLARFDAMVCDPTVWWSDV</sequence>
<protein>
    <recommendedName>
        <fullName evidence="3">DUF2742 domain-containing protein</fullName>
    </recommendedName>
</protein>
<dbReference type="Proteomes" id="UP000093902">
    <property type="component" value="Unassembled WGS sequence"/>
</dbReference>
<name>A0A1A0QXR0_MYCPR</name>
<comment type="caution">
    <text evidence="1">The sequence shown here is derived from an EMBL/GenBank/DDBJ whole genome shotgun (WGS) entry which is preliminary data.</text>
</comment>
<accession>A0A1A0QXR0</accession>
<reference evidence="2" key="1">
    <citation type="submission" date="2016-06" db="EMBL/GenBank/DDBJ databases">
        <authorList>
            <person name="Sutton G."/>
            <person name="Brinkac L."/>
            <person name="Sanka R."/>
            <person name="Adams M."/>
            <person name="Lau E."/>
            <person name="Mehaffy C."/>
            <person name="Tameris M."/>
            <person name="Hatherill M."/>
            <person name="Hanekom W."/>
            <person name="Mahomed H."/>
            <person name="Mcshane H."/>
        </authorList>
    </citation>
    <scope>NUCLEOTIDE SEQUENCE [LARGE SCALE GENOMIC DNA]</scope>
    <source>
        <strain evidence="2">852002-51209_SCH5440388</strain>
    </source>
</reference>
<evidence type="ECO:0000313" key="2">
    <source>
        <dbReference type="Proteomes" id="UP000093902"/>
    </source>
</evidence>
<dbReference type="RefSeq" id="WP_064934825.1">
    <property type="nucleotide sequence ID" value="NZ_LZSO01000034.1"/>
</dbReference>
<evidence type="ECO:0000313" key="1">
    <source>
        <dbReference type="EMBL" id="OBB26309.1"/>
    </source>
</evidence>
<gene>
    <name evidence="1" type="ORF">A5792_04250</name>
</gene>
<organism evidence="1 2">
    <name type="scientific">Mycolicibacterium peregrinum</name>
    <name type="common">Mycobacterium peregrinum</name>
    <dbReference type="NCBI Taxonomy" id="43304"/>
    <lineage>
        <taxon>Bacteria</taxon>
        <taxon>Bacillati</taxon>
        <taxon>Actinomycetota</taxon>
        <taxon>Actinomycetes</taxon>
        <taxon>Mycobacteriales</taxon>
        <taxon>Mycobacteriaceae</taxon>
        <taxon>Mycolicibacterium</taxon>
    </lineage>
</organism>